<keyword evidence="1" id="KW-0560">Oxidoreductase</keyword>
<keyword evidence="5" id="KW-1185">Reference proteome</keyword>
<evidence type="ECO:0000256" key="2">
    <source>
        <dbReference type="ARBA" id="ARBA00023604"/>
    </source>
</evidence>
<dbReference type="PANTHER" id="PTHR34598">
    <property type="entry name" value="BLL6449 PROTEIN"/>
    <property type="match status" value="1"/>
</dbReference>
<feature type="compositionally biased region" description="Polar residues" evidence="3">
    <location>
        <begin position="1"/>
        <end position="17"/>
    </location>
</feature>
<dbReference type="EMBL" id="JAVFHQ010000039">
    <property type="protein sequence ID" value="KAK4542700.1"/>
    <property type="molecule type" value="Genomic_DNA"/>
</dbReference>
<evidence type="ECO:0000313" key="5">
    <source>
        <dbReference type="Proteomes" id="UP001324427"/>
    </source>
</evidence>
<dbReference type="GO" id="GO:0016491">
    <property type="term" value="F:oxidoreductase activity"/>
    <property type="evidence" value="ECO:0007669"/>
    <property type="project" value="UniProtKB-KW"/>
</dbReference>
<comment type="similarity">
    <text evidence="2">Belongs to the asaB hydroxylase/desaturase family.</text>
</comment>
<comment type="caution">
    <text evidence="4">The sequence shown here is derived from an EMBL/GenBank/DDBJ whole genome shotgun (WGS) entry which is preliminary data.</text>
</comment>
<organism evidence="4 5">
    <name type="scientific">Oleoguttula mirabilis</name>
    <dbReference type="NCBI Taxonomy" id="1507867"/>
    <lineage>
        <taxon>Eukaryota</taxon>
        <taxon>Fungi</taxon>
        <taxon>Dikarya</taxon>
        <taxon>Ascomycota</taxon>
        <taxon>Pezizomycotina</taxon>
        <taxon>Dothideomycetes</taxon>
        <taxon>Dothideomycetidae</taxon>
        <taxon>Mycosphaerellales</taxon>
        <taxon>Teratosphaeriaceae</taxon>
        <taxon>Oleoguttula</taxon>
    </lineage>
</organism>
<evidence type="ECO:0000256" key="3">
    <source>
        <dbReference type="SAM" id="MobiDB-lite"/>
    </source>
</evidence>
<reference evidence="4 5" key="1">
    <citation type="submission" date="2021-11" db="EMBL/GenBank/DDBJ databases">
        <title>Black yeast isolated from Biological Soil Crust.</title>
        <authorList>
            <person name="Kurbessoian T."/>
        </authorList>
    </citation>
    <scope>NUCLEOTIDE SEQUENCE [LARGE SCALE GENOMIC DNA]</scope>
    <source>
        <strain evidence="4 5">CCFEE 5522</strain>
    </source>
</reference>
<evidence type="ECO:0000256" key="1">
    <source>
        <dbReference type="ARBA" id="ARBA00023002"/>
    </source>
</evidence>
<sequence>MATETLMLSSVAPSTVPVSDRGASKQSPSASFPDPDWSSTYLNYYQDADQPPPSTADTKLSEHELRIVRRGDDSPNIARTPVSIRNIQGREAEYNLSIHGFMLKAVYFSEVSELLKRDTGAKYVFQYEHHVRTATLEDALAKDSKGAVDIDGPVRRVHIDESPASARNEYAHYIRPDDPGNEHLKGRPFGIYNVWKPLATVRRDPLCLCDARSLGDEDLQSGKVTVPNVGEIENFVIRPPIEEGRHSFVYVRHQRPEQALVFRIYDGRVDGVVGEKRSHGVAHTSFPDPGTEDEAPRQSVEVRSFCIF</sequence>
<protein>
    <submittedName>
        <fullName evidence="4">Uncharacterized protein</fullName>
    </submittedName>
</protein>
<name>A0AAV9JD07_9PEZI</name>
<gene>
    <name evidence="4" type="ORF">LTR36_006272</name>
</gene>
<accession>A0AAV9JD07</accession>
<feature type="region of interest" description="Disordered" evidence="3">
    <location>
        <begin position="41"/>
        <end position="60"/>
    </location>
</feature>
<evidence type="ECO:0000313" key="4">
    <source>
        <dbReference type="EMBL" id="KAK4542700.1"/>
    </source>
</evidence>
<dbReference type="Proteomes" id="UP001324427">
    <property type="component" value="Unassembled WGS sequence"/>
</dbReference>
<feature type="region of interest" description="Disordered" evidence="3">
    <location>
        <begin position="1"/>
        <end position="36"/>
    </location>
</feature>
<dbReference type="NCBIfam" id="NF041278">
    <property type="entry name" value="CmcJ_NvfI_EfuI"/>
    <property type="match status" value="1"/>
</dbReference>
<dbReference type="InterPro" id="IPR044053">
    <property type="entry name" value="AsaB-like"/>
</dbReference>
<dbReference type="AlphaFoldDB" id="A0AAV9JD07"/>
<dbReference type="PANTHER" id="PTHR34598:SF3">
    <property type="entry name" value="OXIDOREDUCTASE AN1597"/>
    <property type="match status" value="1"/>
</dbReference>
<proteinExistence type="inferred from homology"/>